<gene>
    <name evidence="1" type="ORF">GWI72_19745</name>
</gene>
<dbReference type="InterPro" id="IPR029787">
    <property type="entry name" value="Nucleotide_cyclase"/>
</dbReference>
<dbReference type="CDD" id="cd07302">
    <property type="entry name" value="CHD"/>
    <property type="match status" value="1"/>
</dbReference>
<protein>
    <submittedName>
        <fullName evidence="1">Adenylate/guanylate cyclase domain-containing protein</fullName>
    </submittedName>
</protein>
<dbReference type="PROSITE" id="PS50125">
    <property type="entry name" value="GUANYLATE_CYCLASE_2"/>
    <property type="match status" value="1"/>
</dbReference>
<dbReference type="RefSeq" id="WP_161678089.1">
    <property type="nucleotide sequence ID" value="NZ_JAABLP010000007.1"/>
</dbReference>
<proteinExistence type="predicted"/>
<dbReference type="InterPro" id="IPR001054">
    <property type="entry name" value="A/G_cyclase"/>
</dbReference>
<dbReference type="PANTHER" id="PTHR43081">
    <property type="entry name" value="ADENYLATE CYCLASE, TERMINAL-DIFFERENTIATION SPECIFIC-RELATED"/>
    <property type="match status" value="1"/>
</dbReference>
<dbReference type="Gene3D" id="3.30.70.1230">
    <property type="entry name" value="Nucleotide cyclase"/>
    <property type="match status" value="1"/>
</dbReference>
<reference evidence="2" key="1">
    <citation type="submission" date="2020-01" db="EMBL/GenBank/DDBJ databases">
        <authorList>
            <person name="Fang Y."/>
            <person name="Sun R."/>
            <person name="Nie L."/>
            <person name="He J."/>
            <person name="Hao L."/>
            <person name="Wang L."/>
            <person name="Su S."/>
            <person name="Lv E."/>
            <person name="Zhang Z."/>
            <person name="Xie R."/>
            <person name="Liu H."/>
        </authorList>
    </citation>
    <scope>NUCLEOTIDE SEQUENCE [LARGE SCALE GENOMIC DNA]</scope>
    <source>
        <strain evidence="2">XCT-53</strain>
    </source>
</reference>
<dbReference type="Proteomes" id="UP000586722">
    <property type="component" value="Unassembled WGS sequence"/>
</dbReference>
<keyword evidence="2" id="KW-1185">Reference proteome</keyword>
<dbReference type="PANTHER" id="PTHR43081:SF11">
    <property type="entry name" value="BLR2264 PROTEIN"/>
    <property type="match status" value="1"/>
</dbReference>
<dbReference type="InterPro" id="IPR050697">
    <property type="entry name" value="Adenylyl/Guanylyl_Cyclase_3/4"/>
</dbReference>
<name>A0A7X5F7Y0_9HYPH</name>
<dbReference type="EMBL" id="JAABLQ010000004">
    <property type="protein sequence ID" value="NBN80515.1"/>
    <property type="molecule type" value="Genomic_DNA"/>
</dbReference>
<dbReference type="GO" id="GO:0035556">
    <property type="term" value="P:intracellular signal transduction"/>
    <property type="evidence" value="ECO:0007669"/>
    <property type="project" value="InterPro"/>
</dbReference>
<evidence type="ECO:0000313" key="2">
    <source>
        <dbReference type="Proteomes" id="UP000586722"/>
    </source>
</evidence>
<comment type="caution">
    <text evidence="1">The sequence shown here is derived from an EMBL/GenBank/DDBJ whole genome shotgun (WGS) entry which is preliminary data.</text>
</comment>
<dbReference type="GO" id="GO:0006171">
    <property type="term" value="P:cAMP biosynthetic process"/>
    <property type="evidence" value="ECO:0007669"/>
    <property type="project" value="TreeGrafter"/>
</dbReference>
<organism evidence="1 2">
    <name type="scientific">Pannonibacter tanglangensis</name>
    <dbReference type="NCBI Taxonomy" id="2750084"/>
    <lineage>
        <taxon>Bacteria</taxon>
        <taxon>Pseudomonadati</taxon>
        <taxon>Pseudomonadota</taxon>
        <taxon>Alphaproteobacteria</taxon>
        <taxon>Hyphomicrobiales</taxon>
        <taxon>Stappiaceae</taxon>
        <taxon>Pannonibacter</taxon>
    </lineage>
</organism>
<dbReference type="Pfam" id="PF00211">
    <property type="entry name" value="Guanylate_cyc"/>
    <property type="match status" value="1"/>
</dbReference>
<evidence type="ECO:0000313" key="1">
    <source>
        <dbReference type="EMBL" id="NBN80515.1"/>
    </source>
</evidence>
<dbReference type="AlphaFoldDB" id="A0A7X5F7Y0"/>
<sequence>MQTNEKIEGVEDWLISLALGTPTMATMFEGLCQRLCQMGIPVDRALLAWATLHPLIETESVFWRPETPVEHEKFRHEQEETEAWLKSPMRRVWRNGERQFRRQLDRSAPDSEFPLLAELKGQGFADYLVLSTPFELPSVEENHGNTGVLVSWATRRPGGFTDADISAIGYLQKRLALAVRANVQAQITRTVAETYLGRWAGTQVLNGQIRHGDGQSIEAVIFYCDMRESTAHAEKLGPDRYLRLLNRYFDATAGAVEAQGGEILDFIGDAVLGIFPIAAEGLQPAAARALAAARMSAARLRALDVADLLEGTAPLKAGIALSVGRVMFGNIGIANRLTFSVIGQTVHAAARMEALTKDLRQHVLLTEDIAGYAGRDAEPVGDFHLAGFRDPRPLFALRLA</sequence>
<dbReference type="SUPFAM" id="SSF55073">
    <property type="entry name" value="Nucleotide cyclase"/>
    <property type="match status" value="1"/>
</dbReference>
<accession>A0A7X5F7Y0</accession>
<dbReference type="GO" id="GO:0004016">
    <property type="term" value="F:adenylate cyclase activity"/>
    <property type="evidence" value="ECO:0007669"/>
    <property type="project" value="UniProtKB-ARBA"/>
</dbReference>